<sequence length="87" mass="9508">ELAFYGKELSECNLKDSINGSTVNASQLEFIRQPNEDSFNPISEPSSMQPKEIGDNSLSIEKIIGISNPAFIGNNAFIEDQGKTLDT</sequence>
<protein>
    <submittedName>
        <fullName evidence="1">4396_t:CDS:1</fullName>
    </submittedName>
</protein>
<proteinExistence type="predicted"/>
<name>A0ACA9LA37_9GLOM</name>
<organism evidence="1 2">
    <name type="scientific">Dentiscutata heterogama</name>
    <dbReference type="NCBI Taxonomy" id="1316150"/>
    <lineage>
        <taxon>Eukaryota</taxon>
        <taxon>Fungi</taxon>
        <taxon>Fungi incertae sedis</taxon>
        <taxon>Mucoromycota</taxon>
        <taxon>Glomeromycotina</taxon>
        <taxon>Glomeromycetes</taxon>
        <taxon>Diversisporales</taxon>
        <taxon>Gigasporaceae</taxon>
        <taxon>Dentiscutata</taxon>
    </lineage>
</organism>
<dbReference type="Proteomes" id="UP000789702">
    <property type="component" value="Unassembled WGS sequence"/>
</dbReference>
<gene>
    <name evidence="1" type="ORF">DHETER_LOCUS3659</name>
</gene>
<feature type="non-terminal residue" evidence="1">
    <location>
        <position position="1"/>
    </location>
</feature>
<reference evidence="1" key="1">
    <citation type="submission" date="2021-06" db="EMBL/GenBank/DDBJ databases">
        <authorList>
            <person name="Kallberg Y."/>
            <person name="Tangrot J."/>
            <person name="Rosling A."/>
        </authorList>
    </citation>
    <scope>NUCLEOTIDE SEQUENCE</scope>
    <source>
        <strain evidence="1">IL203A</strain>
    </source>
</reference>
<comment type="caution">
    <text evidence="1">The sequence shown here is derived from an EMBL/GenBank/DDBJ whole genome shotgun (WGS) entry which is preliminary data.</text>
</comment>
<evidence type="ECO:0000313" key="1">
    <source>
        <dbReference type="EMBL" id="CAG8515444.1"/>
    </source>
</evidence>
<dbReference type="EMBL" id="CAJVPU010003247">
    <property type="protein sequence ID" value="CAG8515444.1"/>
    <property type="molecule type" value="Genomic_DNA"/>
</dbReference>
<accession>A0ACA9LA37</accession>
<feature type="non-terminal residue" evidence="1">
    <location>
        <position position="87"/>
    </location>
</feature>
<evidence type="ECO:0000313" key="2">
    <source>
        <dbReference type="Proteomes" id="UP000789702"/>
    </source>
</evidence>
<keyword evidence="2" id="KW-1185">Reference proteome</keyword>